<protein>
    <submittedName>
        <fullName evidence="2">Uncharacterized protein</fullName>
    </submittedName>
</protein>
<accession>A0AC34GTH6</accession>
<organism evidence="1 2">
    <name type="scientific">Panagrolaimus sp. ES5</name>
    <dbReference type="NCBI Taxonomy" id="591445"/>
    <lineage>
        <taxon>Eukaryota</taxon>
        <taxon>Metazoa</taxon>
        <taxon>Ecdysozoa</taxon>
        <taxon>Nematoda</taxon>
        <taxon>Chromadorea</taxon>
        <taxon>Rhabditida</taxon>
        <taxon>Tylenchina</taxon>
        <taxon>Panagrolaimomorpha</taxon>
        <taxon>Panagrolaimoidea</taxon>
        <taxon>Panagrolaimidae</taxon>
        <taxon>Panagrolaimus</taxon>
    </lineage>
</organism>
<evidence type="ECO:0000313" key="1">
    <source>
        <dbReference type="Proteomes" id="UP000887579"/>
    </source>
</evidence>
<reference evidence="2" key="1">
    <citation type="submission" date="2022-11" db="UniProtKB">
        <authorList>
            <consortium name="WormBaseParasite"/>
        </authorList>
    </citation>
    <scope>IDENTIFICATION</scope>
</reference>
<evidence type="ECO:0000313" key="2">
    <source>
        <dbReference type="WBParaSite" id="ES5_v2.g7851.t1"/>
    </source>
</evidence>
<proteinExistence type="predicted"/>
<dbReference type="WBParaSite" id="ES5_v2.g7851.t1">
    <property type="protein sequence ID" value="ES5_v2.g7851.t1"/>
    <property type="gene ID" value="ES5_v2.g7851"/>
</dbReference>
<sequence>MTKGRRLARSVSLNVPPPNLTNSQITPLPILRPPNSKSLKSKVVKFMTTKLFVNQVHSESTQTFTSSNFQVFVYFLRFIGLSYKIHQKETKSLIIKRYSLSQNLDHLIYRYQSIEKSVRMLEQNYSTVILAFIIATVAGVFLDEFRTASHKLSDLQQQDSYCITSMKLLSFMLRLSYDTERIRVGKVFAITPQATVIFKAFICFKKELSRGGGFTFKGTKDRLKSNHG</sequence>
<dbReference type="Proteomes" id="UP000887579">
    <property type="component" value="Unplaced"/>
</dbReference>
<name>A0AC34GTH6_9BILA</name>